<dbReference type="Gene3D" id="3.20.10.10">
    <property type="entry name" value="D-amino Acid Aminotransferase, subunit A, domain 2"/>
    <property type="match status" value="1"/>
</dbReference>
<evidence type="ECO:0000256" key="6">
    <source>
        <dbReference type="ARBA" id="ARBA00022576"/>
    </source>
</evidence>
<keyword evidence="15" id="KW-1185">Reference proteome</keyword>
<evidence type="ECO:0000256" key="2">
    <source>
        <dbReference type="ARBA" id="ARBA00009320"/>
    </source>
</evidence>
<accession>A0A0D1VFC4</accession>
<dbReference type="InterPro" id="IPR001544">
    <property type="entry name" value="Aminotrans_IV"/>
</dbReference>
<dbReference type="InterPro" id="IPR018300">
    <property type="entry name" value="Aminotrans_IV_CS"/>
</dbReference>
<dbReference type="FunFam" id="3.20.10.10:FF:000002">
    <property type="entry name" value="D-alanine aminotransferase"/>
    <property type="match status" value="1"/>
</dbReference>
<comment type="function">
    <text evidence="12">Acts on the D-isomers of alanine, leucine, aspartate, glutamate, aminobutyrate, norvaline and asparagine. The enzyme transfers an amino group from a substrate D-amino acid to the pyridoxal phosphate cofactor to form pyridoxamine and an alpha-keto acid in the first half-reaction.</text>
</comment>
<evidence type="ECO:0000256" key="3">
    <source>
        <dbReference type="ARBA" id="ARBA00011738"/>
    </source>
</evidence>
<keyword evidence="7 13" id="KW-0808">Transferase</keyword>
<dbReference type="PATRIC" id="fig|47500.8.peg.3890"/>
<dbReference type="CDD" id="cd01558">
    <property type="entry name" value="D-AAT_like"/>
    <property type="match status" value="1"/>
</dbReference>
<dbReference type="Pfam" id="PF01063">
    <property type="entry name" value="Aminotran_4"/>
    <property type="match status" value="1"/>
</dbReference>
<dbReference type="Proteomes" id="UP000037269">
    <property type="component" value="Unassembled WGS sequence"/>
</dbReference>
<comment type="similarity">
    <text evidence="2 10">Belongs to the class-IV pyridoxal-phosphate-dependent aminotransferase family.</text>
</comment>
<evidence type="ECO:0000256" key="8">
    <source>
        <dbReference type="ARBA" id="ARBA00022898"/>
    </source>
</evidence>
<gene>
    <name evidence="13" type="ORF">AF333_17205</name>
    <name evidence="14" type="ORF">SAMN04487909_12224</name>
</gene>
<dbReference type="InterPro" id="IPR036038">
    <property type="entry name" value="Aminotransferase-like"/>
</dbReference>
<sequence>MSFQQQILVNDTFYPNKESAFIHVEDRGYQFGDGVYEVIRVYNGRVFKSFEHIQRLYRSANEISLSIPFSQNDMMSRLEELVNRSGLGTGNIYLQISRGAAPRTHAFPSTVESVFVAYCNVKERPEEMLSNGIKTITTEDIRWLRCDIKSLNLLGAVLANQQAHASDCYEAILHRDGIVTECSASNLFIVKEGTIFTHPANFFILNGITRQLILELAVKNGIKIIERPFTLEELFNAEEVFASSTTIEVMPVIQIDNTIIGKGKPGQLTKKLQELFSQAISSSLY</sequence>
<reference evidence="13 15" key="1">
    <citation type="submission" date="2015-07" db="EMBL/GenBank/DDBJ databases">
        <title>Fjat-14205 dsm 2895.</title>
        <authorList>
            <person name="Liu B."/>
            <person name="Wang J."/>
            <person name="Zhu Y."/>
            <person name="Liu G."/>
            <person name="Chen Q."/>
            <person name="Chen Z."/>
            <person name="Lan J."/>
            <person name="Che J."/>
            <person name="Ge C."/>
            <person name="Shi H."/>
            <person name="Pan Z."/>
            <person name="Liu X."/>
        </authorList>
    </citation>
    <scope>NUCLEOTIDE SEQUENCE [LARGE SCALE GENOMIC DNA]</scope>
    <source>
        <strain evidence="13 15">DSM 2895</strain>
    </source>
</reference>
<dbReference type="EC" id="2.6.1.21" evidence="4 12"/>
<evidence type="ECO:0000256" key="1">
    <source>
        <dbReference type="ARBA" id="ARBA00001933"/>
    </source>
</evidence>
<keyword evidence="8 11" id="KW-0663">Pyridoxal phosphate</keyword>
<evidence type="ECO:0000256" key="5">
    <source>
        <dbReference type="ARBA" id="ARBA00021779"/>
    </source>
</evidence>
<evidence type="ECO:0000313" key="13">
    <source>
        <dbReference type="EMBL" id="KON96958.1"/>
    </source>
</evidence>
<dbReference type="PANTHER" id="PTHR42743">
    <property type="entry name" value="AMINO-ACID AMINOTRANSFERASE"/>
    <property type="match status" value="1"/>
</dbReference>
<dbReference type="STRING" id="47500.AF333_17205"/>
<dbReference type="InterPro" id="IPR043131">
    <property type="entry name" value="BCAT-like_N"/>
</dbReference>
<dbReference type="Proteomes" id="UP000182836">
    <property type="component" value="Unassembled WGS sequence"/>
</dbReference>
<evidence type="ECO:0000256" key="11">
    <source>
        <dbReference type="RuleBase" id="RU004516"/>
    </source>
</evidence>
<dbReference type="GO" id="GO:0030170">
    <property type="term" value="F:pyridoxal phosphate binding"/>
    <property type="evidence" value="ECO:0007669"/>
    <property type="project" value="InterPro"/>
</dbReference>
<dbReference type="GO" id="GO:0005829">
    <property type="term" value="C:cytosol"/>
    <property type="evidence" value="ECO:0007669"/>
    <property type="project" value="TreeGrafter"/>
</dbReference>
<dbReference type="OrthoDB" id="9805628at2"/>
<dbReference type="GeneID" id="42306905"/>
<dbReference type="GO" id="GO:0046394">
    <property type="term" value="P:carboxylic acid biosynthetic process"/>
    <property type="evidence" value="ECO:0007669"/>
    <property type="project" value="UniProtKB-ARBA"/>
</dbReference>
<evidence type="ECO:0000256" key="12">
    <source>
        <dbReference type="RuleBase" id="RU004520"/>
    </source>
</evidence>
<evidence type="ECO:0000256" key="7">
    <source>
        <dbReference type="ARBA" id="ARBA00022679"/>
    </source>
</evidence>
<dbReference type="EMBL" id="FNED01000022">
    <property type="protein sequence ID" value="SDJ60673.1"/>
    <property type="molecule type" value="Genomic_DNA"/>
</dbReference>
<evidence type="ECO:0000256" key="4">
    <source>
        <dbReference type="ARBA" id="ARBA00012874"/>
    </source>
</evidence>
<evidence type="ECO:0000313" key="16">
    <source>
        <dbReference type="Proteomes" id="UP000182836"/>
    </source>
</evidence>
<name>A0A0D1VFC4_ANEMI</name>
<dbReference type="NCBIfam" id="TIGR01121">
    <property type="entry name" value="D_amino_aminoT"/>
    <property type="match status" value="1"/>
</dbReference>
<comment type="cofactor">
    <cofactor evidence="1 11">
        <name>pyridoxal 5'-phosphate</name>
        <dbReference type="ChEBI" id="CHEBI:597326"/>
    </cofactor>
</comment>
<comment type="subunit">
    <text evidence="3">Homodimer.</text>
</comment>
<dbReference type="GO" id="GO:0046416">
    <property type="term" value="P:D-amino acid metabolic process"/>
    <property type="evidence" value="ECO:0007669"/>
    <property type="project" value="InterPro"/>
</dbReference>
<dbReference type="Gene3D" id="3.30.470.10">
    <property type="match status" value="1"/>
</dbReference>
<dbReference type="EMBL" id="LGUG01000004">
    <property type="protein sequence ID" value="KON96958.1"/>
    <property type="molecule type" value="Genomic_DNA"/>
</dbReference>
<dbReference type="GO" id="GO:0047810">
    <property type="term" value="F:D-alanine-2-oxoglutarate aminotransferase activity"/>
    <property type="evidence" value="ECO:0007669"/>
    <property type="project" value="UniProtKB-EC"/>
</dbReference>
<evidence type="ECO:0000256" key="10">
    <source>
        <dbReference type="RuleBase" id="RU004106"/>
    </source>
</evidence>
<dbReference type="PROSITE" id="PS00770">
    <property type="entry name" value="AA_TRANSFER_CLASS_4"/>
    <property type="match status" value="1"/>
</dbReference>
<evidence type="ECO:0000256" key="9">
    <source>
        <dbReference type="ARBA" id="ARBA00047911"/>
    </source>
</evidence>
<dbReference type="SUPFAM" id="SSF56752">
    <property type="entry name" value="D-aminoacid aminotransferase-like PLP-dependent enzymes"/>
    <property type="match status" value="1"/>
</dbReference>
<organism evidence="13 15">
    <name type="scientific">Aneurinibacillus migulanus</name>
    <name type="common">Bacillus migulanus</name>
    <dbReference type="NCBI Taxonomy" id="47500"/>
    <lineage>
        <taxon>Bacteria</taxon>
        <taxon>Bacillati</taxon>
        <taxon>Bacillota</taxon>
        <taxon>Bacilli</taxon>
        <taxon>Bacillales</taxon>
        <taxon>Paenibacillaceae</taxon>
        <taxon>Aneurinibacillus group</taxon>
        <taxon>Aneurinibacillus</taxon>
    </lineage>
</organism>
<protein>
    <recommendedName>
        <fullName evidence="5 12">D-alanine aminotransferase</fullName>
        <ecNumber evidence="4 12">2.6.1.21</ecNumber>
    </recommendedName>
</protein>
<dbReference type="AlphaFoldDB" id="A0A0D1VFC4"/>
<proteinExistence type="inferred from homology"/>
<evidence type="ECO:0000313" key="14">
    <source>
        <dbReference type="EMBL" id="SDJ60673.1"/>
    </source>
</evidence>
<dbReference type="InterPro" id="IPR005784">
    <property type="entry name" value="D_amino_transT"/>
</dbReference>
<dbReference type="GO" id="GO:0008652">
    <property type="term" value="P:amino acid biosynthetic process"/>
    <property type="evidence" value="ECO:0007669"/>
    <property type="project" value="UniProtKB-ARBA"/>
</dbReference>
<evidence type="ECO:0000313" key="15">
    <source>
        <dbReference type="Proteomes" id="UP000037269"/>
    </source>
</evidence>
<dbReference type="RefSeq" id="WP_043064624.1">
    <property type="nucleotide sequence ID" value="NZ_BJOA01000130.1"/>
</dbReference>
<comment type="catalytic activity">
    <reaction evidence="9 12">
        <text>D-alanine + 2-oxoglutarate = D-glutamate + pyruvate</text>
        <dbReference type="Rhea" id="RHEA:15869"/>
        <dbReference type="ChEBI" id="CHEBI:15361"/>
        <dbReference type="ChEBI" id="CHEBI:16810"/>
        <dbReference type="ChEBI" id="CHEBI:29986"/>
        <dbReference type="ChEBI" id="CHEBI:57416"/>
        <dbReference type="EC" id="2.6.1.21"/>
    </reaction>
</comment>
<keyword evidence="6 13" id="KW-0032">Aminotransferase</keyword>
<dbReference type="InterPro" id="IPR050571">
    <property type="entry name" value="Class-IV_PLP-Dep_Aminotrnsfr"/>
</dbReference>
<dbReference type="InterPro" id="IPR043132">
    <property type="entry name" value="BCAT-like_C"/>
</dbReference>
<reference evidence="14 16" key="2">
    <citation type="submission" date="2016-10" db="EMBL/GenBank/DDBJ databases">
        <authorList>
            <person name="de Groot N.N."/>
        </authorList>
    </citation>
    <scope>NUCLEOTIDE SEQUENCE [LARGE SCALE GENOMIC DNA]</scope>
    <source>
        <strain evidence="14 16">DSM 2895</strain>
    </source>
</reference>
<dbReference type="PANTHER" id="PTHR42743:SF10">
    <property type="entry name" value="D-ALANINE AMINOTRANSFERASE"/>
    <property type="match status" value="1"/>
</dbReference>